<dbReference type="PANTHER" id="PTHR32347:SF29">
    <property type="entry name" value="UPF0194 MEMBRANE PROTEIN YBHG"/>
    <property type="match status" value="1"/>
</dbReference>
<comment type="similarity">
    <text evidence="2">Belongs to the membrane fusion protein (MFP) (TC 8.A.1) family.</text>
</comment>
<dbReference type="KEGG" id="hgr:DW355_12260"/>
<organism evidence="4 5">
    <name type="scientific">Hylemonella gracilis</name>
    <dbReference type="NCBI Taxonomy" id="80880"/>
    <lineage>
        <taxon>Bacteria</taxon>
        <taxon>Pseudomonadati</taxon>
        <taxon>Pseudomonadota</taxon>
        <taxon>Betaproteobacteria</taxon>
        <taxon>Burkholderiales</taxon>
        <taxon>Comamonadaceae</taxon>
        <taxon>Hylemonella</taxon>
    </lineage>
</organism>
<evidence type="ECO:0000313" key="5">
    <source>
        <dbReference type="Proteomes" id="UP000292939"/>
    </source>
</evidence>
<dbReference type="PANTHER" id="PTHR32347">
    <property type="entry name" value="EFFLUX SYSTEM COMPONENT YKNX-RELATED"/>
    <property type="match status" value="1"/>
</dbReference>
<dbReference type="EMBL" id="CP031395">
    <property type="protein sequence ID" value="QBK05412.1"/>
    <property type="molecule type" value="Genomic_DNA"/>
</dbReference>
<dbReference type="AlphaFoldDB" id="A0A4P6UJT4"/>
<reference evidence="4 5" key="1">
    <citation type="submission" date="2018-07" db="EMBL/GenBank/DDBJ databases">
        <title>Exploring interactions and the metabolic potential of the ultra-small soil bacteria Hylemonella gracilis.</title>
        <authorList>
            <person name="Tyc O."/>
            <person name="Kulkarni P."/>
            <person name="Gawehns F."/>
            <person name="Hundscheid M."/>
            <person name="Zweers H."/>
            <person name="Garbeva P."/>
        </authorList>
    </citation>
    <scope>NUCLEOTIDE SEQUENCE [LARGE SCALE GENOMIC DNA]</scope>
    <source>
        <strain evidence="4 5">NS1</strain>
    </source>
</reference>
<dbReference type="Proteomes" id="UP000292939">
    <property type="component" value="Chromosome"/>
</dbReference>
<evidence type="ECO:0000256" key="3">
    <source>
        <dbReference type="ARBA" id="ARBA00023054"/>
    </source>
</evidence>
<dbReference type="Gene3D" id="2.40.50.100">
    <property type="match status" value="1"/>
</dbReference>
<evidence type="ECO:0000256" key="1">
    <source>
        <dbReference type="ARBA" id="ARBA00004196"/>
    </source>
</evidence>
<proteinExistence type="inferred from homology"/>
<dbReference type="RefSeq" id="WP_131280457.1">
    <property type="nucleotide sequence ID" value="NZ_CP031395.1"/>
</dbReference>
<dbReference type="Gene3D" id="2.40.30.170">
    <property type="match status" value="1"/>
</dbReference>
<dbReference type="NCBIfam" id="TIGR01730">
    <property type="entry name" value="RND_mfp"/>
    <property type="match status" value="1"/>
</dbReference>
<name>A0A4P6UJT4_9BURK</name>
<evidence type="ECO:0000256" key="2">
    <source>
        <dbReference type="ARBA" id="ARBA00009477"/>
    </source>
</evidence>
<evidence type="ECO:0000313" key="4">
    <source>
        <dbReference type="EMBL" id="QBK05412.1"/>
    </source>
</evidence>
<dbReference type="GO" id="GO:0016020">
    <property type="term" value="C:membrane"/>
    <property type="evidence" value="ECO:0007669"/>
    <property type="project" value="InterPro"/>
</dbReference>
<dbReference type="InterPro" id="IPR006143">
    <property type="entry name" value="RND_pump_MFP"/>
</dbReference>
<sequence>MKNSAIALYATAGIVTVAALGWAFSAQPLEVEVAAVDRGHFERAIEEDGWTRLQDRYVVSSPVAARLSRMGLREGDRVQAGDAVAVLTPVMPSLFDERSQREATARFKAAQAAVSAASAQVEHAKVMENEARIELQRTEQITRGGFASPSHLDSARLALEASTRELEAALAAREVAVQEREQAQASLQPVDDRMVAGRPLAVRAPVSGVVLRVPIQSETTVAPGAALLEIGDLRRMEVVAQLLTADAVQAKPGTRVSIERWGGPPLEGRVRRVEPAAFTKVSALGIEEQRVNVLVDIRSPPSEWLAMGDGFRVSVRVITASTDDAVIVPVGALFPLGSGGMAVYVLDGRHARLQPVDIVARNGNVGWVRSGLNPGAQVLVYPPPGVTDGARVAVRRP</sequence>
<protein>
    <submittedName>
        <fullName evidence="4">Efflux RND transporter periplasmic adaptor subunit</fullName>
    </submittedName>
</protein>
<accession>A0A4P6UJT4</accession>
<keyword evidence="3" id="KW-0175">Coiled coil</keyword>
<dbReference type="GO" id="GO:0022857">
    <property type="term" value="F:transmembrane transporter activity"/>
    <property type="evidence" value="ECO:0007669"/>
    <property type="project" value="InterPro"/>
</dbReference>
<comment type="subcellular location">
    <subcellularLocation>
        <location evidence="1">Cell envelope</location>
    </subcellularLocation>
</comment>
<dbReference type="Gene3D" id="1.10.287.470">
    <property type="entry name" value="Helix hairpin bin"/>
    <property type="match status" value="1"/>
</dbReference>
<dbReference type="OrthoDB" id="9791520at2"/>
<dbReference type="InterPro" id="IPR050465">
    <property type="entry name" value="UPF0194_transport"/>
</dbReference>
<gene>
    <name evidence="4" type="ORF">DW355_12260</name>
</gene>
<dbReference type="GO" id="GO:0030313">
    <property type="term" value="C:cell envelope"/>
    <property type="evidence" value="ECO:0007669"/>
    <property type="project" value="UniProtKB-SubCell"/>
</dbReference>
<dbReference type="Gene3D" id="2.40.420.20">
    <property type="match status" value="1"/>
</dbReference>